<feature type="region of interest" description="Disordered" evidence="8">
    <location>
        <begin position="40"/>
        <end position="62"/>
    </location>
</feature>
<gene>
    <name evidence="9" type="ORF">HMPREF1056_02657</name>
</gene>
<keyword evidence="5" id="KW-0378">Hydrolase</keyword>
<dbReference type="InterPro" id="IPR038570">
    <property type="entry name" value="HicA_sf"/>
</dbReference>
<comment type="similarity">
    <text evidence="1">Belongs to the HicA mRNA interferase family.</text>
</comment>
<evidence type="ECO:0000256" key="6">
    <source>
        <dbReference type="ARBA" id="ARBA00022884"/>
    </source>
</evidence>
<dbReference type="AlphaFoldDB" id="A0A0E2AR07"/>
<evidence type="ECO:0000256" key="4">
    <source>
        <dbReference type="ARBA" id="ARBA00022759"/>
    </source>
</evidence>
<dbReference type="EMBL" id="AGXN01000012">
    <property type="protein sequence ID" value="EIY96769.1"/>
    <property type="molecule type" value="Genomic_DNA"/>
</dbReference>
<evidence type="ECO:0000313" key="10">
    <source>
        <dbReference type="Proteomes" id="UP000003879"/>
    </source>
</evidence>
<evidence type="ECO:0008006" key="11">
    <source>
        <dbReference type="Google" id="ProtNLM"/>
    </source>
</evidence>
<evidence type="ECO:0000256" key="2">
    <source>
        <dbReference type="ARBA" id="ARBA00022649"/>
    </source>
</evidence>
<keyword evidence="3" id="KW-0540">Nuclease</keyword>
<dbReference type="RefSeq" id="WP_005793631.1">
    <property type="nucleotide sequence ID" value="NZ_JH724215.1"/>
</dbReference>
<evidence type="ECO:0000256" key="8">
    <source>
        <dbReference type="SAM" id="MobiDB-lite"/>
    </source>
</evidence>
<comment type="caution">
    <text evidence="9">The sequence shown here is derived from an EMBL/GenBank/DDBJ whole genome shotgun (WGS) entry which is preliminary data.</text>
</comment>
<evidence type="ECO:0000256" key="1">
    <source>
        <dbReference type="ARBA" id="ARBA00006620"/>
    </source>
</evidence>
<dbReference type="Proteomes" id="UP000003879">
    <property type="component" value="Unassembled WGS sequence"/>
</dbReference>
<evidence type="ECO:0000313" key="9">
    <source>
        <dbReference type="EMBL" id="EIY96769.1"/>
    </source>
</evidence>
<dbReference type="SUPFAM" id="SSF54786">
    <property type="entry name" value="YcfA/nrd intein domain"/>
    <property type="match status" value="1"/>
</dbReference>
<evidence type="ECO:0000256" key="3">
    <source>
        <dbReference type="ARBA" id="ARBA00022722"/>
    </source>
</evidence>
<dbReference type="GO" id="GO:0016787">
    <property type="term" value="F:hydrolase activity"/>
    <property type="evidence" value="ECO:0007669"/>
    <property type="project" value="UniProtKB-KW"/>
</dbReference>
<evidence type="ECO:0000256" key="7">
    <source>
        <dbReference type="ARBA" id="ARBA00023016"/>
    </source>
</evidence>
<keyword evidence="2" id="KW-1277">Toxin-antitoxin system</keyword>
<organism evidence="9 10">
    <name type="scientific">Bacteroides fragilis CL07T12C05</name>
    <dbReference type="NCBI Taxonomy" id="997883"/>
    <lineage>
        <taxon>Bacteria</taxon>
        <taxon>Pseudomonadati</taxon>
        <taxon>Bacteroidota</taxon>
        <taxon>Bacteroidia</taxon>
        <taxon>Bacteroidales</taxon>
        <taxon>Bacteroidaceae</taxon>
        <taxon>Bacteroides</taxon>
    </lineage>
</organism>
<proteinExistence type="inferred from homology"/>
<keyword evidence="7" id="KW-0346">Stress response</keyword>
<dbReference type="Pfam" id="PF07927">
    <property type="entry name" value="HicA_toxin"/>
    <property type="match status" value="1"/>
</dbReference>
<accession>A0A0E2AR07</accession>
<evidence type="ECO:0000256" key="5">
    <source>
        <dbReference type="ARBA" id="ARBA00022801"/>
    </source>
</evidence>
<keyword evidence="4" id="KW-0255">Endonuclease</keyword>
<dbReference type="GO" id="GO:0004519">
    <property type="term" value="F:endonuclease activity"/>
    <property type="evidence" value="ECO:0007669"/>
    <property type="project" value="UniProtKB-KW"/>
</dbReference>
<sequence length="62" mass="7038">MKYNELHRILKKNGCYETGKTRAGHPVWYSPKTGMEFTTSHHGKEEVASGTLKSIKRMSGIE</sequence>
<dbReference type="Gene3D" id="3.30.920.30">
    <property type="entry name" value="Hypothetical protein"/>
    <property type="match status" value="1"/>
</dbReference>
<reference evidence="9 10" key="1">
    <citation type="submission" date="2012-02" db="EMBL/GenBank/DDBJ databases">
        <title>The Genome Sequence of Bacteroides fragilis CL07T12C05.</title>
        <authorList>
            <consortium name="The Broad Institute Genome Sequencing Platform"/>
            <person name="Earl A."/>
            <person name="Ward D."/>
            <person name="Feldgarden M."/>
            <person name="Gevers D."/>
            <person name="Zitomersky N.L."/>
            <person name="Coyne M.J."/>
            <person name="Comstock L.E."/>
            <person name="Young S.K."/>
            <person name="Zeng Q."/>
            <person name="Gargeya S."/>
            <person name="Fitzgerald M."/>
            <person name="Haas B."/>
            <person name="Abouelleil A."/>
            <person name="Alvarado L."/>
            <person name="Arachchi H.M."/>
            <person name="Berlin A."/>
            <person name="Chapman S.B."/>
            <person name="Gearin G."/>
            <person name="Goldberg J."/>
            <person name="Griggs A."/>
            <person name="Gujja S."/>
            <person name="Hansen M."/>
            <person name="Heiman D."/>
            <person name="Howarth C."/>
            <person name="Larimer J."/>
            <person name="Lui A."/>
            <person name="MacDonald P.J.P."/>
            <person name="McCowen C."/>
            <person name="Montmayeur A."/>
            <person name="Murphy C."/>
            <person name="Neiman D."/>
            <person name="Pearson M."/>
            <person name="Priest M."/>
            <person name="Roberts A."/>
            <person name="Saif S."/>
            <person name="Shea T."/>
            <person name="Sisk P."/>
            <person name="Stolte C."/>
            <person name="Sykes S."/>
            <person name="Wortman J."/>
            <person name="Nusbaum C."/>
            <person name="Birren B."/>
        </authorList>
    </citation>
    <scope>NUCLEOTIDE SEQUENCE [LARGE SCALE GENOMIC DNA]</scope>
    <source>
        <strain evidence="9 10">CL07T12C05</strain>
    </source>
</reference>
<dbReference type="PATRIC" id="fig|997883.3.peg.2763"/>
<protein>
    <recommendedName>
        <fullName evidence="11">Type II toxin-antitoxin system HicA family toxin</fullName>
    </recommendedName>
</protein>
<dbReference type="GO" id="GO:0003729">
    <property type="term" value="F:mRNA binding"/>
    <property type="evidence" value="ECO:0007669"/>
    <property type="project" value="InterPro"/>
</dbReference>
<dbReference type="HOGENOM" id="CLU_164851_7_3_10"/>
<name>A0A0E2AR07_BACFG</name>
<keyword evidence="6" id="KW-0694">RNA-binding</keyword>
<dbReference type="InterPro" id="IPR012933">
    <property type="entry name" value="HicA_mRNA_interferase"/>
</dbReference>